<dbReference type="EMBL" id="BART01008240">
    <property type="protein sequence ID" value="GAG70763.1"/>
    <property type="molecule type" value="Genomic_DNA"/>
</dbReference>
<accession>X1ADL3</accession>
<name>X1ADL3_9ZZZZ</name>
<comment type="caution">
    <text evidence="1">The sequence shown here is derived from an EMBL/GenBank/DDBJ whole genome shotgun (WGS) entry which is preliminary data.</text>
</comment>
<gene>
    <name evidence="1" type="ORF">S01H4_18568</name>
</gene>
<protein>
    <submittedName>
        <fullName evidence="1">Uncharacterized protein</fullName>
    </submittedName>
</protein>
<dbReference type="AlphaFoldDB" id="X1ADL3"/>
<reference evidence="1" key="1">
    <citation type="journal article" date="2014" name="Front. Microbiol.">
        <title>High frequency of phylogenetically diverse reductive dehalogenase-homologous genes in deep subseafloor sedimentary metagenomes.</title>
        <authorList>
            <person name="Kawai M."/>
            <person name="Futagami T."/>
            <person name="Toyoda A."/>
            <person name="Takaki Y."/>
            <person name="Nishi S."/>
            <person name="Hori S."/>
            <person name="Arai W."/>
            <person name="Tsubouchi T."/>
            <person name="Morono Y."/>
            <person name="Uchiyama I."/>
            <person name="Ito T."/>
            <person name="Fujiyama A."/>
            <person name="Inagaki F."/>
            <person name="Takami H."/>
        </authorList>
    </citation>
    <scope>NUCLEOTIDE SEQUENCE</scope>
    <source>
        <strain evidence="1">Expedition CK06-06</strain>
    </source>
</reference>
<sequence length="42" mass="4934">FLNELNINAPTLIPPIMFMLKPEYRPIFNRLLESMAGDQKQE</sequence>
<proteinExistence type="predicted"/>
<evidence type="ECO:0000313" key="1">
    <source>
        <dbReference type="EMBL" id="GAG70763.1"/>
    </source>
</evidence>
<feature type="non-terminal residue" evidence="1">
    <location>
        <position position="1"/>
    </location>
</feature>
<organism evidence="1">
    <name type="scientific">marine sediment metagenome</name>
    <dbReference type="NCBI Taxonomy" id="412755"/>
    <lineage>
        <taxon>unclassified sequences</taxon>
        <taxon>metagenomes</taxon>
        <taxon>ecological metagenomes</taxon>
    </lineage>
</organism>